<name>A0A2J7PKJ3_9NEOP</name>
<dbReference type="Proteomes" id="UP000235965">
    <property type="component" value="Unassembled WGS sequence"/>
</dbReference>
<organism evidence="9 10">
    <name type="scientific">Cryptotermes secundus</name>
    <dbReference type="NCBI Taxonomy" id="105785"/>
    <lineage>
        <taxon>Eukaryota</taxon>
        <taxon>Metazoa</taxon>
        <taxon>Ecdysozoa</taxon>
        <taxon>Arthropoda</taxon>
        <taxon>Hexapoda</taxon>
        <taxon>Insecta</taxon>
        <taxon>Pterygota</taxon>
        <taxon>Neoptera</taxon>
        <taxon>Polyneoptera</taxon>
        <taxon>Dictyoptera</taxon>
        <taxon>Blattodea</taxon>
        <taxon>Blattoidea</taxon>
        <taxon>Termitoidae</taxon>
        <taxon>Kalotermitidae</taxon>
        <taxon>Cryptotermitinae</taxon>
        <taxon>Cryptotermes</taxon>
    </lineage>
</organism>
<dbReference type="AlphaFoldDB" id="A0A2J7PKJ3"/>
<comment type="caution">
    <text evidence="9">The sequence shown here is derived from an EMBL/GenBank/DDBJ whole genome shotgun (WGS) entry which is preliminary data.</text>
</comment>
<evidence type="ECO:0000256" key="5">
    <source>
        <dbReference type="ARBA" id="ARBA00022490"/>
    </source>
</evidence>
<dbReference type="Gene3D" id="1.25.10.10">
    <property type="entry name" value="Leucine-rich Repeat Variant"/>
    <property type="match status" value="1"/>
</dbReference>
<evidence type="ECO:0000256" key="2">
    <source>
        <dbReference type="ARBA" id="ARBA00004496"/>
    </source>
</evidence>
<keyword evidence="5" id="KW-0963">Cytoplasm</keyword>
<gene>
    <name evidence="9" type="ORF">B7P43_G16786</name>
</gene>
<dbReference type="InterPro" id="IPR044189">
    <property type="entry name" value="XPO4/7-like"/>
</dbReference>
<dbReference type="GO" id="GO:0006611">
    <property type="term" value="P:protein export from nucleus"/>
    <property type="evidence" value="ECO:0007669"/>
    <property type="project" value="TreeGrafter"/>
</dbReference>
<dbReference type="InterPro" id="IPR011989">
    <property type="entry name" value="ARM-like"/>
</dbReference>
<evidence type="ECO:0000256" key="6">
    <source>
        <dbReference type="ARBA" id="ARBA00022927"/>
    </source>
</evidence>
<comment type="similarity">
    <text evidence="3">Belongs to the exportin family.</text>
</comment>
<dbReference type="GO" id="GO:0005737">
    <property type="term" value="C:cytoplasm"/>
    <property type="evidence" value="ECO:0007669"/>
    <property type="project" value="UniProtKB-SubCell"/>
</dbReference>
<evidence type="ECO:0000256" key="3">
    <source>
        <dbReference type="ARBA" id="ARBA00009466"/>
    </source>
</evidence>
<evidence type="ECO:0000256" key="1">
    <source>
        <dbReference type="ARBA" id="ARBA00004123"/>
    </source>
</evidence>
<keyword evidence="4" id="KW-0813">Transport</keyword>
<dbReference type="PANTHER" id="PTHR12596:SF1">
    <property type="entry name" value="EXPORTIN-4"/>
    <property type="match status" value="1"/>
</dbReference>
<dbReference type="PANTHER" id="PTHR12596">
    <property type="entry name" value="EXPORTIN 4,7-RELATED"/>
    <property type="match status" value="1"/>
</dbReference>
<sequence length="501" mass="56744">MALLAAFGKDTDGATWTVNFLLRKVESNLCSFSSEPGLIKDTVRLFIALVDMREKGSVVLKSEGFWNIVQLQSKTERGAFPGAAKRGLFKALVLAGAAVDDVQRRGEYWIQVLKPLQDRFKNIICQENFNRIFHEENIKAEIIDILESFIGVAQGSQVVTVQSLFHFLYPMLSEFTTLVGVYHNYQQVVELILELYCECARSMLCYLSQEEKQLGLKLCLRLIQTLSTHVGDSRRIYEACLQTIQTYARCNTGRLSLESAAEEETFRDILLLMELLTNLLSKDFIDLSPPDGSSEGEQTVTAGDVCLYGLNIIMPLMTVDLLKFPSLCTQYFKMITFVCEIYPDKVCQLPMGLLKNLLSSIELGLTTYGQDVIVLCSDFIQVLGTHIYRSNLQGSPVYETLRPLLKLLMNLILTHQINSDLLPNTSSALYVLICCYQDDYQHLVQGLLDSHQDQLVAERLAKAFTELTSNITLNIERQNRIKFRDSFDKFIVNVHGFLLIK</sequence>
<dbReference type="SUPFAM" id="SSF48371">
    <property type="entry name" value="ARM repeat"/>
    <property type="match status" value="1"/>
</dbReference>
<keyword evidence="7" id="KW-0539">Nucleus</keyword>
<evidence type="ECO:0000256" key="7">
    <source>
        <dbReference type="ARBA" id="ARBA00023242"/>
    </source>
</evidence>
<evidence type="ECO:0000256" key="8">
    <source>
        <dbReference type="ARBA" id="ARBA00040444"/>
    </source>
</evidence>
<evidence type="ECO:0000313" key="10">
    <source>
        <dbReference type="Proteomes" id="UP000235965"/>
    </source>
</evidence>
<dbReference type="InterPro" id="IPR016024">
    <property type="entry name" value="ARM-type_fold"/>
</dbReference>
<protein>
    <recommendedName>
        <fullName evidence="8">Exportin-4</fullName>
    </recommendedName>
</protein>
<accession>A0A2J7PKJ3</accession>
<keyword evidence="6" id="KW-0653">Protein transport</keyword>
<dbReference type="GO" id="GO:0005049">
    <property type="term" value="F:nuclear export signal receptor activity"/>
    <property type="evidence" value="ECO:0007669"/>
    <property type="project" value="InterPro"/>
</dbReference>
<keyword evidence="10" id="KW-1185">Reference proteome</keyword>
<evidence type="ECO:0000313" key="9">
    <source>
        <dbReference type="EMBL" id="PNF16845.1"/>
    </source>
</evidence>
<proteinExistence type="inferred from homology"/>
<dbReference type="OrthoDB" id="8183807at2759"/>
<dbReference type="GO" id="GO:0005643">
    <property type="term" value="C:nuclear pore"/>
    <property type="evidence" value="ECO:0007669"/>
    <property type="project" value="TreeGrafter"/>
</dbReference>
<reference evidence="9 10" key="1">
    <citation type="submission" date="2017-12" db="EMBL/GenBank/DDBJ databases">
        <title>Hemimetabolous genomes reveal molecular basis of termite eusociality.</title>
        <authorList>
            <person name="Harrison M.C."/>
            <person name="Jongepier E."/>
            <person name="Robertson H.M."/>
            <person name="Arning N."/>
            <person name="Bitard-Feildel T."/>
            <person name="Chao H."/>
            <person name="Childers C.P."/>
            <person name="Dinh H."/>
            <person name="Doddapaneni H."/>
            <person name="Dugan S."/>
            <person name="Gowin J."/>
            <person name="Greiner C."/>
            <person name="Han Y."/>
            <person name="Hu H."/>
            <person name="Hughes D.S.T."/>
            <person name="Huylmans A.-K."/>
            <person name="Kemena C."/>
            <person name="Kremer L.P.M."/>
            <person name="Lee S.L."/>
            <person name="Lopez-Ezquerra A."/>
            <person name="Mallet L."/>
            <person name="Monroy-Kuhn J.M."/>
            <person name="Moser A."/>
            <person name="Murali S.C."/>
            <person name="Muzny D.M."/>
            <person name="Otani S."/>
            <person name="Piulachs M.-D."/>
            <person name="Poelchau M."/>
            <person name="Qu J."/>
            <person name="Schaub F."/>
            <person name="Wada-Katsumata A."/>
            <person name="Worley K.C."/>
            <person name="Xie Q."/>
            <person name="Ylla G."/>
            <person name="Poulsen M."/>
            <person name="Gibbs R.A."/>
            <person name="Schal C."/>
            <person name="Richards S."/>
            <person name="Belles X."/>
            <person name="Korb J."/>
            <person name="Bornberg-Bauer E."/>
        </authorList>
    </citation>
    <scope>NUCLEOTIDE SEQUENCE [LARGE SCALE GENOMIC DNA]</scope>
    <source>
        <tissue evidence="9">Whole body</tissue>
    </source>
</reference>
<dbReference type="InParanoid" id="A0A2J7PKJ3"/>
<dbReference type="STRING" id="105785.A0A2J7PKJ3"/>
<comment type="subcellular location">
    <subcellularLocation>
        <location evidence="2">Cytoplasm</location>
    </subcellularLocation>
    <subcellularLocation>
        <location evidence="1">Nucleus</location>
    </subcellularLocation>
</comment>
<evidence type="ECO:0000256" key="4">
    <source>
        <dbReference type="ARBA" id="ARBA00022448"/>
    </source>
</evidence>
<dbReference type="EMBL" id="NEVH01024539">
    <property type="protein sequence ID" value="PNF16845.1"/>
    <property type="molecule type" value="Genomic_DNA"/>
</dbReference>